<dbReference type="PANTHER" id="PTHR33877:SF2">
    <property type="entry name" value="OS07G0170200 PROTEIN"/>
    <property type="match status" value="1"/>
</dbReference>
<protein>
    <submittedName>
        <fullName evidence="2">HNH endonuclease</fullName>
    </submittedName>
</protein>
<accession>A0ABV7YZE4</accession>
<keyword evidence="3" id="KW-1185">Reference proteome</keyword>
<dbReference type="PANTHER" id="PTHR33877">
    <property type="entry name" value="SLL1193 PROTEIN"/>
    <property type="match status" value="1"/>
</dbReference>
<dbReference type="EMBL" id="JBHRYQ010000001">
    <property type="protein sequence ID" value="MFC3812306.1"/>
    <property type="molecule type" value="Genomic_DNA"/>
</dbReference>
<dbReference type="CDD" id="cd00085">
    <property type="entry name" value="HNHc"/>
    <property type="match status" value="1"/>
</dbReference>
<name>A0ABV7YZE4_9BACT</name>
<keyword evidence="2" id="KW-0540">Nuclease</keyword>
<dbReference type="RefSeq" id="WP_379839171.1">
    <property type="nucleotide sequence ID" value="NZ_JBHRYQ010000001.1"/>
</dbReference>
<dbReference type="GO" id="GO:0004519">
    <property type="term" value="F:endonuclease activity"/>
    <property type="evidence" value="ECO:0007669"/>
    <property type="project" value="UniProtKB-KW"/>
</dbReference>
<reference evidence="3" key="1">
    <citation type="journal article" date="2019" name="Int. J. Syst. Evol. Microbiol.">
        <title>The Global Catalogue of Microorganisms (GCM) 10K type strain sequencing project: providing services to taxonomists for standard genome sequencing and annotation.</title>
        <authorList>
            <consortium name="The Broad Institute Genomics Platform"/>
            <consortium name="The Broad Institute Genome Sequencing Center for Infectious Disease"/>
            <person name="Wu L."/>
            <person name="Ma J."/>
        </authorList>
    </citation>
    <scope>NUCLEOTIDE SEQUENCE [LARGE SCALE GENOMIC DNA]</scope>
    <source>
        <strain evidence="3">CECT 7956</strain>
    </source>
</reference>
<evidence type="ECO:0000259" key="1">
    <source>
        <dbReference type="SMART" id="SM00507"/>
    </source>
</evidence>
<gene>
    <name evidence="2" type="ORF">ACFOOI_16710</name>
</gene>
<dbReference type="InterPro" id="IPR029471">
    <property type="entry name" value="HNH_5"/>
</dbReference>
<dbReference type="Proteomes" id="UP001595616">
    <property type="component" value="Unassembled WGS sequence"/>
</dbReference>
<keyword evidence="2" id="KW-0255">Endonuclease</keyword>
<dbReference type="InterPro" id="IPR003615">
    <property type="entry name" value="HNH_nuc"/>
</dbReference>
<comment type="caution">
    <text evidence="2">The sequence shown here is derived from an EMBL/GenBank/DDBJ whole genome shotgun (WGS) entry which is preliminary data.</text>
</comment>
<dbReference type="SMART" id="SM00507">
    <property type="entry name" value="HNHc"/>
    <property type="match status" value="1"/>
</dbReference>
<organism evidence="2 3">
    <name type="scientific">Lacihabitans lacunae</name>
    <dbReference type="NCBI Taxonomy" id="1028214"/>
    <lineage>
        <taxon>Bacteria</taxon>
        <taxon>Pseudomonadati</taxon>
        <taxon>Bacteroidota</taxon>
        <taxon>Cytophagia</taxon>
        <taxon>Cytophagales</taxon>
        <taxon>Leadbetterellaceae</taxon>
        <taxon>Lacihabitans</taxon>
    </lineage>
</organism>
<feature type="domain" description="HNH nuclease" evidence="1">
    <location>
        <begin position="71"/>
        <end position="121"/>
    </location>
</feature>
<dbReference type="Gene3D" id="1.10.30.50">
    <property type="match status" value="1"/>
</dbReference>
<proteinExistence type="predicted"/>
<keyword evidence="2" id="KW-0378">Hydrolase</keyword>
<evidence type="ECO:0000313" key="2">
    <source>
        <dbReference type="EMBL" id="MFC3812306.1"/>
    </source>
</evidence>
<sequence>MGQKVLILNADYSVISICNVPKAFLLVYLNKAELVADIPFQNLKSVNSTYPFPSIIRLYHYVKVPYKGVVMTRQNLFRRDSNACVYCGSKSDLTIDHVYPKSRGGKTNWENLVTACRRCNSKKGHLTPDEAKMPMQTPPFKPSFIMFVRDCSGSLQETWLPFLNKRR</sequence>
<dbReference type="Pfam" id="PF14279">
    <property type="entry name" value="HNH_5"/>
    <property type="match status" value="1"/>
</dbReference>
<evidence type="ECO:0000313" key="3">
    <source>
        <dbReference type="Proteomes" id="UP001595616"/>
    </source>
</evidence>
<dbReference type="InterPro" id="IPR052892">
    <property type="entry name" value="NA-targeting_endonuclease"/>
</dbReference>